<dbReference type="Proteomes" id="UP000008080">
    <property type="component" value="Chromosome"/>
</dbReference>
<feature type="domain" description="Solute-binding protein family 3/N-terminal" evidence="2">
    <location>
        <begin position="29"/>
        <end position="250"/>
    </location>
</feature>
<proteinExistence type="predicted"/>
<dbReference type="PANTHER" id="PTHR35936">
    <property type="entry name" value="MEMBRANE-BOUND LYTIC MUREIN TRANSGLYCOSYLASE F"/>
    <property type="match status" value="1"/>
</dbReference>
<evidence type="ECO:0000259" key="2">
    <source>
        <dbReference type="Pfam" id="PF00497"/>
    </source>
</evidence>
<dbReference type="Pfam" id="PF00497">
    <property type="entry name" value="SBP_bac_3"/>
    <property type="match status" value="1"/>
</dbReference>
<dbReference type="Gene3D" id="3.40.190.10">
    <property type="entry name" value="Periplasmic binding protein-like II"/>
    <property type="match status" value="2"/>
</dbReference>
<sequence length="257" mass="28945">MFEGLRMLQLLLILTLTCSGSFALATTIVINGEDDWAPYSSASADYKDVIGLAPEIVKAAFKSQGITVITRPVPFARCIYEVEKGKSLGCFDTIINQDTKDKYIFHKTPMFEAEMVVYGRIRDGKQNVTLKDMENKVVGTTNGYTYPTDFLQNKKILHSPSPTEKSQLEKLASERIDYAVVWGLTGEHLLKIHPELSRKVRPVGRLSKDGLYLNFSKSHKDGAHYAEVFEKGLQTIRADGTYDRITNRFHNIHPVDP</sequence>
<evidence type="ECO:0000313" key="4">
    <source>
        <dbReference type="Proteomes" id="UP000008080"/>
    </source>
</evidence>
<dbReference type="HOGENOM" id="CLU_064076_5_1_7"/>
<evidence type="ECO:0000256" key="1">
    <source>
        <dbReference type="ARBA" id="ARBA00022729"/>
    </source>
</evidence>
<dbReference type="EMBL" id="BX842651">
    <property type="protein sequence ID" value="CAE79934.1"/>
    <property type="molecule type" value="Genomic_DNA"/>
</dbReference>
<dbReference type="eggNOG" id="COG0834">
    <property type="taxonomic scope" value="Bacteria"/>
</dbReference>
<keyword evidence="1" id="KW-0732">Signal</keyword>
<reference evidence="3 4" key="1">
    <citation type="journal article" date="2004" name="Science">
        <title>A predator unmasked: life cycle of Bdellovibrio bacteriovorus from a genomic perspective.</title>
        <authorList>
            <person name="Rendulic S."/>
            <person name="Jagtap P."/>
            <person name="Rosinus A."/>
            <person name="Eppinger M."/>
            <person name="Baar C."/>
            <person name="Lanz C."/>
            <person name="Keller H."/>
            <person name="Lambert C."/>
            <person name="Evans K.J."/>
            <person name="Goesmann A."/>
            <person name="Meyer F."/>
            <person name="Sockett R.E."/>
            <person name="Schuster S.C."/>
        </authorList>
    </citation>
    <scope>NUCLEOTIDE SEQUENCE [LARGE SCALE GENOMIC DNA]</scope>
    <source>
        <strain evidence="4">ATCC 15356 / DSM 50701 / NCIMB 9529 / HD100</strain>
    </source>
</reference>
<dbReference type="STRING" id="264462.Bd2089"/>
<keyword evidence="4" id="KW-1185">Reference proteome</keyword>
<name>Q6MLC3_BDEBA</name>
<dbReference type="AlphaFoldDB" id="Q6MLC3"/>
<protein>
    <submittedName>
        <fullName evidence="3">Amino acid ABC transporter, periplasmic amino acid-binding</fullName>
    </submittedName>
</protein>
<evidence type="ECO:0000313" key="3">
    <source>
        <dbReference type="EMBL" id="CAE79934.1"/>
    </source>
</evidence>
<accession>Q6MLC3</accession>
<dbReference type="InterPro" id="IPR001638">
    <property type="entry name" value="Solute-binding_3/MltF_N"/>
</dbReference>
<gene>
    <name evidence="3" type="ordered locus">Bd2089</name>
</gene>
<organism evidence="3 4">
    <name type="scientific">Bdellovibrio bacteriovorus (strain ATCC 15356 / DSM 50701 / NCIMB 9529 / HD100)</name>
    <dbReference type="NCBI Taxonomy" id="264462"/>
    <lineage>
        <taxon>Bacteria</taxon>
        <taxon>Pseudomonadati</taxon>
        <taxon>Bdellovibrionota</taxon>
        <taxon>Bdellovibrionia</taxon>
        <taxon>Bdellovibrionales</taxon>
        <taxon>Pseudobdellovibrionaceae</taxon>
        <taxon>Bdellovibrio</taxon>
    </lineage>
</organism>
<dbReference type="PANTHER" id="PTHR35936:SF6">
    <property type="entry name" value="AMINO ACID ABC TRANSPORTER SUBSTRATE-BINDING PAAT FAMILY PROTEIN"/>
    <property type="match status" value="1"/>
</dbReference>
<dbReference type="SUPFAM" id="SSF53850">
    <property type="entry name" value="Periplasmic binding protein-like II"/>
    <property type="match status" value="1"/>
</dbReference>
<dbReference type="KEGG" id="bba:Bd2089"/>